<dbReference type="RefSeq" id="XP_013890746.1">
    <property type="nucleotide sequence ID" value="XM_014035292.1"/>
</dbReference>
<dbReference type="PANTHER" id="PTHR46689:SF1">
    <property type="entry name" value="PHOD-LIKE PHOSPHATASE DOMAIN-CONTAINING PROTEIN"/>
    <property type="match status" value="1"/>
</dbReference>
<dbReference type="EMBL" id="KK106358">
    <property type="protein sequence ID" value="KIY91726.1"/>
    <property type="molecule type" value="Genomic_DNA"/>
</dbReference>
<reference evidence="2 3" key="1">
    <citation type="journal article" date="2013" name="BMC Genomics">
        <title>Reconstruction of the lipid metabolism for the microalga Monoraphidium neglectum from its genome sequence reveals characteristics suitable for biofuel production.</title>
        <authorList>
            <person name="Bogen C."/>
            <person name="Al-Dilaimi A."/>
            <person name="Albersmeier A."/>
            <person name="Wichmann J."/>
            <person name="Grundmann M."/>
            <person name="Rupp O."/>
            <person name="Lauersen K.J."/>
            <person name="Blifernez-Klassen O."/>
            <person name="Kalinowski J."/>
            <person name="Goesmann A."/>
            <person name="Mussgnug J.H."/>
            <person name="Kruse O."/>
        </authorList>
    </citation>
    <scope>NUCLEOTIDE SEQUENCE [LARGE SCALE GENOMIC DNA]</scope>
    <source>
        <strain evidence="2 3">SAG 48.87</strain>
    </source>
</reference>
<dbReference type="GeneID" id="25733977"/>
<dbReference type="GO" id="GO:0016020">
    <property type="term" value="C:membrane"/>
    <property type="evidence" value="ECO:0007669"/>
    <property type="project" value="TreeGrafter"/>
</dbReference>
<sequence>MPRKGSSSASAAAPSRGGCNGFHDAAVEAKYGGIGHMWGDLMARHDQIKFHLQVGGGDQIYCDDVWSLPAVLPWVAIDDAHARARQPFTAPMLEEVEQYYFGHYCRHFTEDPSFARGLASIPYVYTWDDHAT</sequence>
<organism evidence="2 3">
    <name type="scientific">Monoraphidium neglectum</name>
    <dbReference type="NCBI Taxonomy" id="145388"/>
    <lineage>
        <taxon>Eukaryota</taxon>
        <taxon>Viridiplantae</taxon>
        <taxon>Chlorophyta</taxon>
        <taxon>core chlorophytes</taxon>
        <taxon>Chlorophyceae</taxon>
        <taxon>CS clade</taxon>
        <taxon>Sphaeropleales</taxon>
        <taxon>Selenastraceae</taxon>
        <taxon>Monoraphidium</taxon>
    </lineage>
</organism>
<dbReference type="AlphaFoldDB" id="A0A0D2LP18"/>
<gene>
    <name evidence="2" type="ORF">MNEG_16238</name>
</gene>
<evidence type="ECO:0000259" key="1">
    <source>
        <dbReference type="Pfam" id="PF19050"/>
    </source>
</evidence>
<dbReference type="STRING" id="145388.A0A0D2LP18"/>
<accession>A0A0D2LP18</accession>
<dbReference type="InterPro" id="IPR043904">
    <property type="entry name" value="PhoD_2-like"/>
</dbReference>
<proteinExistence type="predicted"/>
<feature type="domain" description="PhoD-like phosphatase" evidence="1">
    <location>
        <begin position="27"/>
        <end position="130"/>
    </location>
</feature>
<dbReference type="Pfam" id="PF19050">
    <property type="entry name" value="PhoD_2"/>
    <property type="match status" value="1"/>
</dbReference>
<dbReference type="Proteomes" id="UP000054498">
    <property type="component" value="Unassembled WGS sequence"/>
</dbReference>
<name>A0A0D2LP18_9CHLO</name>
<evidence type="ECO:0000313" key="3">
    <source>
        <dbReference type="Proteomes" id="UP000054498"/>
    </source>
</evidence>
<protein>
    <recommendedName>
        <fullName evidence="1">PhoD-like phosphatase domain-containing protein</fullName>
    </recommendedName>
</protein>
<dbReference type="Gene3D" id="3.60.21.70">
    <property type="entry name" value="PhoD-like phosphatase"/>
    <property type="match status" value="1"/>
</dbReference>
<dbReference type="OrthoDB" id="9999821at2759"/>
<dbReference type="PANTHER" id="PTHR46689">
    <property type="entry name" value="MEMBRANE PROTEIN, PUTATIVE-RELATED"/>
    <property type="match status" value="1"/>
</dbReference>
<dbReference type="InterPro" id="IPR038607">
    <property type="entry name" value="PhoD-like_sf"/>
</dbReference>
<keyword evidence="3" id="KW-1185">Reference proteome</keyword>
<dbReference type="KEGG" id="mng:MNEG_16238"/>
<evidence type="ECO:0000313" key="2">
    <source>
        <dbReference type="EMBL" id="KIY91726.1"/>
    </source>
</evidence>